<evidence type="ECO:0000313" key="2">
    <source>
        <dbReference type="EMBL" id="GAA4959749.1"/>
    </source>
</evidence>
<organism evidence="2 3">
    <name type="scientific">Halioxenophilus aromaticivorans</name>
    <dbReference type="NCBI Taxonomy" id="1306992"/>
    <lineage>
        <taxon>Bacteria</taxon>
        <taxon>Pseudomonadati</taxon>
        <taxon>Pseudomonadota</taxon>
        <taxon>Gammaproteobacteria</taxon>
        <taxon>Alteromonadales</taxon>
        <taxon>Alteromonadaceae</taxon>
        <taxon>Halioxenophilus</taxon>
    </lineage>
</organism>
<dbReference type="AlphaFoldDB" id="A0AAV3U9E6"/>
<dbReference type="InterPro" id="IPR002545">
    <property type="entry name" value="CheW-lke_dom"/>
</dbReference>
<proteinExistence type="predicted"/>
<dbReference type="GO" id="GO:0006935">
    <property type="term" value="P:chemotaxis"/>
    <property type="evidence" value="ECO:0007669"/>
    <property type="project" value="InterPro"/>
</dbReference>
<dbReference type="Gene3D" id="2.40.50.180">
    <property type="entry name" value="CheA-289, Domain 4"/>
    <property type="match status" value="1"/>
</dbReference>
<evidence type="ECO:0000313" key="3">
    <source>
        <dbReference type="Proteomes" id="UP001409585"/>
    </source>
</evidence>
<dbReference type="SUPFAM" id="SSF50341">
    <property type="entry name" value="CheW-like"/>
    <property type="match status" value="1"/>
</dbReference>
<dbReference type="EMBL" id="BAABLX010000078">
    <property type="protein sequence ID" value="GAA4959749.1"/>
    <property type="molecule type" value="Genomic_DNA"/>
</dbReference>
<dbReference type="Gene3D" id="2.30.30.40">
    <property type="entry name" value="SH3 Domains"/>
    <property type="match status" value="1"/>
</dbReference>
<evidence type="ECO:0000259" key="1">
    <source>
        <dbReference type="PROSITE" id="PS50851"/>
    </source>
</evidence>
<dbReference type="GO" id="GO:0005829">
    <property type="term" value="C:cytosol"/>
    <property type="evidence" value="ECO:0007669"/>
    <property type="project" value="TreeGrafter"/>
</dbReference>
<feature type="domain" description="CheW-like" evidence="1">
    <location>
        <begin position="19"/>
        <end position="163"/>
    </location>
</feature>
<dbReference type="Pfam" id="PF01584">
    <property type="entry name" value="CheW"/>
    <property type="match status" value="1"/>
</dbReference>
<dbReference type="InterPro" id="IPR036061">
    <property type="entry name" value="CheW-like_dom_sf"/>
</dbReference>
<name>A0AAV3U9E6_9ALTE</name>
<dbReference type="GO" id="GO:0007165">
    <property type="term" value="P:signal transduction"/>
    <property type="evidence" value="ECO:0007669"/>
    <property type="project" value="InterPro"/>
</dbReference>
<reference evidence="3" key="1">
    <citation type="journal article" date="2019" name="Int. J. Syst. Evol. Microbiol.">
        <title>The Global Catalogue of Microorganisms (GCM) 10K type strain sequencing project: providing services to taxonomists for standard genome sequencing and annotation.</title>
        <authorList>
            <consortium name="The Broad Institute Genomics Platform"/>
            <consortium name="The Broad Institute Genome Sequencing Center for Infectious Disease"/>
            <person name="Wu L."/>
            <person name="Ma J."/>
        </authorList>
    </citation>
    <scope>NUCLEOTIDE SEQUENCE [LARGE SCALE GENOMIC DNA]</scope>
    <source>
        <strain evidence="3">JCM 19134</strain>
    </source>
</reference>
<dbReference type="Proteomes" id="UP001409585">
    <property type="component" value="Unassembled WGS sequence"/>
</dbReference>
<dbReference type="InterPro" id="IPR039315">
    <property type="entry name" value="CheW"/>
</dbReference>
<dbReference type="PANTHER" id="PTHR22617:SF41">
    <property type="entry name" value="CHEMOTAXIS SIGNAL TRANSDUCTION SYSTEM ADAPTOR PROTEIN CHEW"/>
    <property type="match status" value="1"/>
</dbReference>
<dbReference type="PROSITE" id="PS50851">
    <property type="entry name" value="CHEW"/>
    <property type="match status" value="1"/>
</dbReference>
<protein>
    <submittedName>
        <fullName evidence="2">Chemotaxis protein CheW</fullName>
    </submittedName>
</protein>
<comment type="caution">
    <text evidence="2">The sequence shown here is derived from an EMBL/GenBank/DDBJ whole genome shotgun (WGS) entry which is preliminary data.</text>
</comment>
<sequence length="174" mass="18735">MQSSQSVGTGQEPAAAAGTAQLLTFMLDQEVYGTDISQIQEVLEYRKITSVPKTPDALLGVINLRGQVVPVLDLRRQFNMTVTDVSVNTCIVIVDVCLDGEKTPLGILADAVKEVLELPYDAISAPPKIGSRIDTQFISGMGAYNGDFIIILNLPRVLGEEELSEVLESIPSES</sequence>
<gene>
    <name evidence="2" type="ORF">GCM10025791_46110</name>
</gene>
<keyword evidence="3" id="KW-1185">Reference proteome</keyword>
<dbReference type="RefSeq" id="WP_345427740.1">
    <property type="nucleotide sequence ID" value="NZ_AP031496.1"/>
</dbReference>
<dbReference type="PANTHER" id="PTHR22617">
    <property type="entry name" value="CHEMOTAXIS SENSOR HISTIDINE KINASE-RELATED"/>
    <property type="match status" value="1"/>
</dbReference>
<dbReference type="SMART" id="SM00260">
    <property type="entry name" value="CheW"/>
    <property type="match status" value="1"/>
</dbReference>
<accession>A0AAV3U9E6</accession>